<evidence type="ECO:0000256" key="1">
    <source>
        <dbReference type="SAM" id="MobiDB-lite"/>
    </source>
</evidence>
<sequence>MYFCKIFALFLYISVPLFTVECVGTNSHGGSGNGRGTGGGAGTTKQASGGSANLSGTSTSEGGTSEGASGDGSGTPARKQVPESPLDLSALSSTPDNGFFHEYNLDDWKIKWYRSFVGKNFNKLKLGNTDLWPEEVTKQSIFELLVFNKGEKYLIAVTALKPEGYLSTQFVHYQPNASDPSNSKSEMLQAEEFYTKFQQNLDSKFVEPFPDRLPKDVVYQKFRCVKAKSSNPSAGPDLDIV</sequence>
<evidence type="ECO:0000256" key="2">
    <source>
        <dbReference type="SAM" id="SignalP"/>
    </source>
</evidence>
<dbReference type="KEGG" id="tot:TOT_030000508"/>
<dbReference type="VEuPathDB" id="PiroplasmaDB:TOT_030000508"/>
<dbReference type="OrthoDB" id="10402251at2759"/>
<feature type="region of interest" description="Disordered" evidence="1">
    <location>
        <begin position="29"/>
        <end position="90"/>
    </location>
</feature>
<protein>
    <submittedName>
        <fullName evidence="3">Uncharacterized protein</fullName>
    </submittedName>
</protein>
<feature type="compositionally biased region" description="Gly residues" evidence="1">
    <location>
        <begin position="29"/>
        <end position="42"/>
    </location>
</feature>
<organism evidence="3 4">
    <name type="scientific">Theileria orientalis strain Shintoku</name>
    <dbReference type="NCBI Taxonomy" id="869250"/>
    <lineage>
        <taxon>Eukaryota</taxon>
        <taxon>Sar</taxon>
        <taxon>Alveolata</taxon>
        <taxon>Apicomplexa</taxon>
        <taxon>Aconoidasida</taxon>
        <taxon>Piroplasmida</taxon>
        <taxon>Theileriidae</taxon>
        <taxon>Theileria</taxon>
    </lineage>
</organism>
<keyword evidence="2" id="KW-0732">Signal</keyword>
<keyword evidence="4" id="KW-1185">Reference proteome</keyword>
<accession>J4D981</accession>
<feature type="compositionally biased region" description="Low complexity" evidence="1">
    <location>
        <begin position="43"/>
        <end position="68"/>
    </location>
</feature>
<evidence type="ECO:0000313" key="4">
    <source>
        <dbReference type="Proteomes" id="UP000003786"/>
    </source>
</evidence>
<evidence type="ECO:0000313" key="3">
    <source>
        <dbReference type="EMBL" id="BAM41245.1"/>
    </source>
</evidence>
<feature type="chain" id="PRO_5003777951" evidence="2">
    <location>
        <begin position="23"/>
        <end position="241"/>
    </location>
</feature>
<dbReference type="RefSeq" id="XP_009691546.1">
    <property type="nucleotide sequence ID" value="XM_009693251.1"/>
</dbReference>
<reference evidence="3 4" key="1">
    <citation type="journal article" date="2012" name="MBio">
        <title>Comparative genome analysis of three eukaryotic parasites with differing abilities to transform leukocytes reveals key mediators of Theileria-induced leukocyte transformation.</title>
        <authorList>
            <person name="Hayashida K."/>
            <person name="Hara Y."/>
            <person name="Abe T."/>
            <person name="Yamasaki C."/>
            <person name="Toyoda A."/>
            <person name="Kosuge T."/>
            <person name="Suzuki Y."/>
            <person name="Sato Y."/>
            <person name="Kawashima S."/>
            <person name="Katayama T."/>
            <person name="Wakaguri H."/>
            <person name="Inoue N."/>
            <person name="Homma K."/>
            <person name="Tada-Umezaki M."/>
            <person name="Yagi Y."/>
            <person name="Fujii Y."/>
            <person name="Habara T."/>
            <person name="Kanehisa M."/>
            <person name="Watanabe H."/>
            <person name="Ito K."/>
            <person name="Gojobori T."/>
            <person name="Sugawara H."/>
            <person name="Imanishi T."/>
            <person name="Weir W."/>
            <person name="Gardner M."/>
            <person name="Pain A."/>
            <person name="Shiels B."/>
            <person name="Hattori M."/>
            <person name="Nene V."/>
            <person name="Sugimoto C."/>
        </authorList>
    </citation>
    <scope>NUCLEOTIDE SEQUENCE [LARGE SCALE GENOMIC DNA]</scope>
    <source>
        <strain evidence="3 4">Shintoku</strain>
    </source>
</reference>
<proteinExistence type="predicted"/>
<gene>
    <name evidence="3" type="ORF">TOT_030000508</name>
</gene>
<dbReference type="GeneID" id="20715680"/>
<dbReference type="AlphaFoldDB" id="J4D981"/>
<dbReference type="Proteomes" id="UP000003786">
    <property type="component" value="Chromosome 3"/>
</dbReference>
<feature type="signal peptide" evidence="2">
    <location>
        <begin position="1"/>
        <end position="22"/>
    </location>
</feature>
<dbReference type="EMBL" id="AP011948">
    <property type="protein sequence ID" value="BAM41245.1"/>
    <property type="molecule type" value="Genomic_DNA"/>
</dbReference>
<name>J4D981_THEOR</name>